<evidence type="ECO:0000313" key="3">
    <source>
        <dbReference type="Proteomes" id="UP000000763"/>
    </source>
</evidence>
<proteinExistence type="predicted"/>
<reference evidence="3" key="4">
    <citation type="journal article" date="2008" name="Nucleic Acids Res.">
        <title>The rice annotation project database (RAP-DB): 2008 update.</title>
        <authorList>
            <consortium name="The rice annotation project (RAP)"/>
        </authorList>
    </citation>
    <scope>GENOME REANNOTATION</scope>
    <source>
        <strain evidence="3">cv. Nipponbare</strain>
    </source>
</reference>
<evidence type="ECO:0000313" key="2">
    <source>
        <dbReference type="EMBL" id="BAD62149.1"/>
    </source>
</evidence>
<dbReference type="EMBL" id="AP005773">
    <property type="protein sequence ID" value="BAD62149.1"/>
    <property type="molecule type" value="Genomic_DNA"/>
</dbReference>
<name>Q5Z545_ORYSJ</name>
<organism evidence="2 3">
    <name type="scientific">Oryza sativa subsp. japonica</name>
    <name type="common">Rice</name>
    <dbReference type="NCBI Taxonomy" id="39947"/>
    <lineage>
        <taxon>Eukaryota</taxon>
        <taxon>Viridiplantae</taxon>
        <taxon>Streptophyta</taxon>
        <taxon>Embryophyta</taxon>
        <taxon>Tracheophyta</taxon>
        <taxon>Spermatophyta</taxon>
        <taxon>Magnoliopsida</taxon>
        <taxon>Liliopsida</taxon>
        <taxon>Poales</taxon>
        <taxon>Poaceae</taxon>
        <taxon>BOP clade</taxon>
        <taxon>Oryzoideae</taxon>
        <taxon>Oryzeae</taxon>
        <taxon>Oryzinae</taxon>
        <taxon>Oryza</taxon>
        <taxon>Oryza sativa</taxon>
    </lineage>
</organism>
<sequence>MGEAGGEGSDGDRRVGADPVAALLGLSFTTVKEDPRCLLYPPPPSPSSLAAGRALAPCSLAPPLPQFVQPCAVAAPVVVVAREGRHRDRQVVADLVHPSVVSVGRRSTAVVVKPKDAAASSSTPSPSVDLPPLLWSPIPTFPESPILQGKILKSFKASKASHTDPKQPFEHVDHV</sequence>
<reference evidence="2" key="2">
    <citation type="submission" date="2002-09" db="EMBL/GenBank/DDBJ databases">
        <title>Oryza sativa nipponbare(GA3) genomic DNA, chromosome 6, BAC clone:OSJNBa0085C03.</title>
        <authorList>
            <person name="Sasaki T."/>
            <person name="Matsumoto T."/>
            <person name="Katayose Y."/>
        </authorList>
    </citation>
    <scope>NUCLEOTIDE SEQUENCE</scope>
</reference>
<evidence type="ECO:0000313" key="1">
    <source>
        <dbReference type="EMBL" id="BAD61975.1"/>
    </source>
</evidence>
<accession>Q5Z545</accession>
<protein>
    <submittedName>
        <fullName evidence="2">Root cap protein 1-like</fullName>
    </submittedName>
</protein>
<reference evidence="1" key="1">
    <citation type="submission" date="2002-06" db="EMBL/GenBank/DDBJ databases">
        <title>Oryza sativa nipponbare(GA3) genomic DNA, chromosome 6, BAC clone:OSJNBa0020P04.</title>
        <authorList>
            <person name="Sasaki T."/>
            <person name="Matsumoto T."/>
            <person name="Katayose Y."/>
        </authorList>
    </citation>
    <scope>NUCLEOTIDE SEQUENCE</scope>
</reference>
<reference evidence="3" key="3">
    <citation type="journal article" date="2005" name="Nature">
        <title>The map-based sequence of the rice genome.</title>
        <authorList>
            <consortium name="International rice genome sequencing project (IRGSP)"/>
            <person name="Matsumoto T."/>
            <person name="Wu J."/>
            <person name="Kanamori H."/>
            <person name="Katayose Y."/>
            <person name="Fujisawa M."/>
            <person name="Namiki N."/>
            <person name="Mizuno H."/>
            <person name="Yamamoto K."/>
            <person name="Antonio B.A."/>
            <person name="Baba T."/>
            <person name="Sakata K."/>
            <person name="Nagamura Y."/>
            <person name="Aoki H."/>
            <person name="Arikawa K."/>
            <person name="Arita K."/>
            <person name="Bito T."/>
            <person name="Chiden Y."/>
            <person name="Fujitsuka N."/>
            <person name="Fukunaka R."/>
            <person name="Hamada M."/>
            <person name="Harada C."/>
            <person name="Hayashi A."/>
            <person name="Hijishita S."/>
            <person name="Honda M."/>
            <person name="Hosokawa S."/>
            <person name="Ichikawa Y."/>
            <person name="Idonuma A."/>
            <person name="Iijima M."/>
            <person name="Ikeda M."/>
            <person name="Ikeno M."/>
            <person name="Ito K."/>
            <person name="Ito S."/>
            <person name="Ito T."/>
            <person name="Ito Y."/>
            <person name="Ito Y."/>
            <person name="Iwabuchi A."/>
            <person name="Kamiya K."/>
            <person name="Karasawa W."/>
            <person name="Kurita K."/>
            <person name="Katagiri S."/>
            <person name="Kikuta A."/>
            <person name="Kobayashi H."/>
            <person name="Kobayashi N."/>
            <person name="Machita K."/>
            <person name="Maehara T."/>
            <person name="Masukawa M."/>
            <person name="Mizubayashi T."/>
            <person name="Mukai Y."/>
            <person name="Nagasaki H."/>
            <person name="Nagata Y."/>
            <person name="Naito S."/>
            <person name="Nakashima M."/>
            <person name="Nakama Y."/>
            <person name="Nakamichi Y."/>
            <person name="Nakamura M."/>
            <person name="Meguro A."/>
            <person name="Negishi M."/>
            <person name="Ohta I."/>
            <person name="Ohta T."/>
            <person name="Okamoto M."/>
            <person name="Ono N."/>
            <person name="Saji S."/>
            <person name="Sakaguchi M."/>
            <person name="Sakai K."/>
            <person name="Shibata M."/>
            <person name="Shimokawa T."/>
            <person name="Song J."/>
            <person name="Takazaki Y."/>
            <person name="Terasawa K."/>
            <person name="Tsugane M."/>
            <person name="Tsuji K."/>
            <person name="Ueda S."/>
            <person name="Waki K."/>
            <person name="Yamagata H."/>
            <person name="Yamamoto M."/>
            <person name="Yamamoto S."/>
            <person name="Yamane H."/>
            <person name="Yoshiki S."/>
            <person name="Yoshihara R."/>
            <person name="Yukawa K."/>
            <person name="Zhong H."/>
            <person name="Yano M."/>
            <person name="Yuan Q."/>
            <person name="Ouyang S."/>
            <person name="Liu J."/>
            <person name="Jones K.M."/>
            <person name="Gansberger K."/>
            <person name="Moffat K."/>
            <person name="Hill J."/>
            <person name="Bera J."/>
            <person name="Fadrosh D."/>
            <person name="Jin S."/>
            <person name="Johri S."/>
            <person name="Kim M."/>
            <person name="Overton L."/>
            <person name="Reardon M."/>
            <person name="Tsitrin T."/>
            <person name="Vuong H."/>
            <person name="Weaver B."/>
            <person name="Ciecko A."/>
            <person name="Tallon L."/>
            <person name="Jackson J."/>
            <person name="Pai G."/>
            <person name="Aken S.V."/>
            <person name="Utterback T."/>
            <person name="Reidmuller S."/>
            <person name="Feldblyum T."/>
            <person name="Hsiao J."/>
            <person name="Zismann V."/>
            <person name="Iobst S."/>
            <person name="de Vazeille A.R."/>
            <person name="Buell C.R."/>
            <person name="Ying K."/>
            <person name="Li Y."/>
            <person name="Lu T."/>
            <person name="Huang Y."/>
            <person name="Zhao Q."/>
            <person name="Feng Q."/>
            <person name="Zhang L."/>
            <person name="Zhu J."/>
            <person name="Weng Q."/>
            <person name="Mu J."/>
            <person name="Lu Y."/>
            <person name="Fan D."/>
            <person name="Liu Y."/>
            <person name="Guan J."/>
            <person name="Zhang Y."/>
            <person name="Yu S."/>
            <person name="Liu X."/>
            <person name="Zhang Y."/>
            <person name="Hong G."/>
            <person name="Han B."/>
            <person name="Choisne N."/>
            <person name="Demange N."/>
            <person name="Orjeda G."/>
            <person name="Samain S."/>
            <person name="Cattolico L."/>
            <person name="Pelletier E."/>
            <person name="Couloux A."/>
            <person name="Segurens B."/>
            <person name="Wincker P."/>
            <person name="D'Hont A."/>
            <person name="Scarpelli C."/>
            <person name="Weissenbach J."/>
            <person name="Salanoubat M."/>
            <person name="Quetier F."/>
            <person name="Yu Y."/>
            <person name="Kim H.R."/>
            <person name="Rambo T."/>
            <person name="Currie J."/>
            <person name="Collura K."/>
            <person name="Luo M."/>
            <person name="Yang T."/>
            <person name="Ammiraju J.S.S."/>
            <person name="Engler F."/>
            <person name="Soderlund C."/>
            <person name="Wing R.A."/>
            <person name="Palmer L.E."/>
            <person name="de la Bastide M."/>
            <person name="Spiegel L."/>
            <person name="Nascimento L."/>
            <person name="Zutavern T."/>
            <person name="O'Shaughnessy A."/>
            <person name="Dike S."/>
            <person name="Dedhia N."/>
            <person name="Preston R."/>
            <person name="Balija V."/>
            <person name="McCombie W.R."/>
            <person name="Chow T."/>
            <person name="Chen H."/>
            <person name="Chung M."/>
            <person name="Chen C."/>
            <person name="Shaw J."/>
            <person name="Wu H."/>
            <person name="Hsiao K."/>
            <person name="Chao Y."/>
            <person name="Chu M."/>
            <person name="Cheng C."/>
            <person name="Hour A."/>
            <person name="Lee P."/>
            <person name="Lin S."/>
            <person name="Lin Y."/>
            <person name="Liou J."/>
            <person name="Liu S."/>
            <person name="Hsing Y."/>
            <person name="Raghuvanshi S."/>
            <person name="Mohanty A."/>
            <person name="Bharti A.K."/>
            <person name="Gaur A."/>
            <person name="Gupta V."/>
            <person name="Kumar D."/>
            <person name="Ravi V."/>
            <person name="Vij S."/>
            <person name="Kapur A."/>
            <person name="Khurana P."/>
            <person name="Khurana P."/>
            <person name="Khurana J.P."/>
            <person name="Tyagi A.K."/>
            <person name="Gaikwad K."/>
            <person name="Singh A."/>
            <person name="Dalal V."/>
            <person name="Srivastava S."/>
            <person name="Dixit A."/>
            <person name="Pal A.K."/>
            <person name="Ghazi I.A."/>
            <person name="Yadav M."/>
            <person name="Pandit A."/>
            <person name="Bhargava A."/>
            <person name="Sureshbabu K."/>
            <person name="Batra K."/>
            <person name="Sharma T.R."/>
            <person name="Mohapatra T."/>
            <person name="Singh N.K."/>
            <person name="Messing J."/>
            <person name="Nelson A.B."/>
            <person name="Fuks G."/>
            <person name="Kavchok S."/>
            <person name="Keizer G."/>
            <person name="Linton E."/>
            <person name="Llaca V."/>
            <person name="Song R."/>
            <person name="Tanyolac B."/>
            <person name="Young S."/>
            <person name="Ho-Il K."/>
            <person name="Hahn J.H."/>
            <person name="Sangsakoo G."/>
            <person name="Vanavichit A."/>
            <person name="de Mattos Luiz.A.T."/>
            <person name="Zimmer P.D."/>
            <person name="Malone G."/>
            <person name="Dellagostin O."/>
            <person name="de Oliveira A.C."/>
            <person name="Bevan M."/>
            <person name="Bancroft I."/>
            <person name="Minx P."/>
            <person name="Cordum H."/>
            <person name="Wilson R."/>
            <person name="Cheng Z."/>
            <person name="Jin W."/>
            <person name="Jiang J."/>
            <person name="Leong S.A."/>
            <person name="Iwama H."/>
            <person name="Gojobori T."/>
            <person name="Itoh T."/>
            <person name="Niimura Y."/>
            <person name="Fujii Y."/>
            <person name="Habara T."/>
            <person name="Sakai H."/>
            <person name="Sato Y."/>
            <person name="Wilson G."/>
            <person name="Kumar K."/>
            <person name="McCouch S."/>
            <person name="Juretic N."/>
            <person name="Hoen D."/>
            <person name="Wright S."/>
            <person name="Bruskiewich R."/>
            <person name="Bureau T."/>
            <person name="Miyao A."/>
            <person name="Hirochika H."/>
            <person name="Nishikawa T."/>
            <person name="Kadowaki K."/>
            <person name="Sugiura M."/>
            <person name="Burr B."/>
            <person name="Sasaki T."/>
        </authorList>
    </citation>
    <scope>NUCLEOTIDE SEQUENCE [LARGE SCALE GENOMIC DNA]</scope>
    <source>
        <strain evidence="3">cv. Nipponbare</strain>
    </source>
</reference>
<gene>
    <name evidence="1" type="ORF">OSJNBa0020P04.2</name>
    <name evidence="2" type="ORF">OSJNBa0085C03.45</name>
</gene>
<dbReference type="Proteomes" id="UP000000763">
    <property type="component" value="Chromosome 6"/>
</dbReference>
<dbReference type="EMBL" id="AP005468">
    <property type="protein sequence ID" value="BAD61975.1"/>
    <property type="molecule type" value="Genomic_DNA"/>
</dbReference>
<dbReference type="AlphaFoldDB" id="Q5Z545"/>